<sequence length="51" mass="5575">TYCPTPSHPFSGAGEERDERVEVIFSPSSMVLKLAGSILSDLGRFLGNCFR</sequence>
<feature type="non-terminal residue" evidence="1">
    <location>
        <position position="1"/>
    </location>
</feature>
<organism evidence="1 2">
    <name type="scientific">Trema orientale</name>
    <name type="common">Charcoal tree</name>
    <name type="synonym">Celtis orientalis</name>
    <dbReference type="NCBI Taxonomy" id="63057"/>
    <lineage>
        <taxon>Eukaryota</taxon>
        <taxon>Viridiplantae</taxon>
        <taxon>Streptophyta</taxon>
        <taxon>Embryophyta</taxon>
        <taxon>Tracheophyta</taxon>
        <taxon>Spermatophyta</taxon>
        <taxon>Magnoliopsida</taxon>
        <taxon>eudicotyledons</taxon>
        <taxon>Gunneridae</taxon>
        <taxon>Pentapetalae</taxon>
        <taxon>rosids</taxon>
        <taxon>fabids</taxon>
        <taxon>Rosales</taxon>
        <taxon>Cannabaceae</taxon>
        <taxon>Trema</taxon>
    </lineage>
</organism>
<dbReference type="EMBL" id="JXTC01000021">
    <property type="protein sequence ID" value="PON99030.1"/>
    <property type="molecule type" value="Genomic_DNA"/>
</dbReference>
<evidence type="ECO:0000313" key="1">
    <source>
        <dbReference type="EMBL" id="PON99030.1"/>
    </source>
</evidence>
<dbReference type="Proteomes" id="UP000237000">
    <property type="component" value="Unassembled WGS sequence"/>
</dbReference>
<evidence type="ECO:0000313" key="2">
    <source>
        <dbReference type="Proteomes" id="UP000237000"/>
    </source>
</evidence>
<keyword evidence="2" id="KW-1185">Reference proteome</keyword>
<accession>A0A2P5FMM8</accession>
<protein>
    <submittedName>
        <fullName evidence="1">Uncharacterized protein</fullName>
    </submittedName>
</protein>
<reference evidence="2" key="1">
    <citation type="submission" date="2016-06" db="EMBL/GenBank/DDBJ databases">
        <title>Parallel loss of symbiosis genes in relatives of nitrogen-fixing non-legume Parasponia.</title>
        <authorList>
            <person name="Van Velzen R."/>
            <person name="Holmer R."/>
            <person name="Bu F."/>
            <person name="Rutten L."/>
            <person name="Van Zeijl A."/>
            <person name="Liu W."/>
            <person name="Santuari L."/>
            <person name="Cao Q."/>
            <person name="Sharma T."/>
            <person name="Shen D."/>
            <person name="Roswanjaya Y."/>
            <person name="Wardhani T."/>
            <person name="Kalhor M.S."/>
            <person name="Jansen J."/>
            <person name="Van den Hoogen J."/>
            <person name="Gungor B."/>
            <person name="Hartog M."/>
            <person name="Hontelez J."/>
            <person name="Verver J."/>
            <person name="Yang W.-C."/>
            <person name="Schijlen E."/>
            <person name="Repin R."/>
            <person name="Schilthuizen M."/>
            <person name="Schranz E."/>
            <person name="Heidstra R."/>
            <person name="Miyata K."/>
            <person name="Fedorova E."/>
            <person name="Kohlen W."/>
            <person name="Bisseling T."/>
            <person name="Smit S."/>
            <person name="Geurts R."/>
        </authorList>
    </citation>
    <scope>NUCLEOTIDE SEQUENCE [LARGE SCALE GENOMIC DNA]</scope>
    <source>
        <strain evidence="2">cv. RG33-2</strain>
    </source>
</reference>
<proteinExistence type="predicted"/>
<comment type="caution">
    <text evidence="1">The sequence shown here is derived from an EMBL/GenBank/DDBJ whole genome shotgun (WGS) entry which is preliminary data.</text>
</comment>
<name>A0A2P5FMM8_TREOI</name>
<dbReference type="AlphaFoldDB" id="A0A2P5FMM8"/>
<gene>
    <name evidence="1" type="ORF">TorRG33x02_052670</name>
</gene>
<dbReference type="InParanoid" id="A0A2P5FMM8"/>